<dbReference type="PANTHER" id="PTHR30231">
    <property type="entry name" value="DNA POLYMERASE III SUBUNIT EPSILON"/>
    <property type="match status" value="1"/>
</dbReference>
<dbReference type="AlphaFoldDB" id="A0A329QSS0"/>
<dbReference type="InterPro" id="IPR001357">
    <property type="entry name" value="BRCT_dom"/>
</dbReference>
<dbReference type="Gene3D" id="3.30.420.10">
    <property type="entry name" value="Ribonuclease H-like superfamily/Ribonuclease H"/>
    <property type="match status" value="1"/>
</dbReference>
<name>A0A329QSS0_9ACTN</name>
<protein>
    <recommendedName>
        <fullName evidence="1">BRCT domain-containing protein</fullName>
    </recommendedName>
</protein>
<dbReference type="SUPFAM" id="SSF52113">
    <property type="entry name" value="BRCT domain"/>
    <property type="match status" value="1"/>
</dbReference>
<keyword evidence="3" id="KW-1185">Reference proteome</keyword>
<dbReference type="EMBL" id="QMIG01000006">
    <property type="protein sequence ID" value="RAW15424.1"/>
    <property type="molecule type" value="Genomic_DNA"/>
</dbReference>
<evidence type="ECO:0000313" key="2">
    <source>
        <dbReference type="EMBL" id="RAW15424.1"/>
    </source>
</evidence>
<organism evidence="2 3">
    <name type="scientific">Phytoactinopolyspora halophila</name>
    <dbReference type="NCBI Taxonomy" id="1981511"/>
    <lineage>
        <taxon>Bacteria</taxon>
        <taxon>Bacillati</taxon>
        <taxon>Actinomycetota</taxon>
        <taxon>Actinomycetes</taxon>
        <taxon>Jiangellales</taxon>
        <taxon>Jiangellaceae</taxon>
        <taxon>Phytoactinopolyspora</taxon>
    </lineage>
</organism>
<proteinExistence type="predicted"/>
<dbReference type="SUPFAM" id="SSF53098">
    <property type="entry name" value="Ribonuclease H-like"/>
    <property type="match status" value="1"/>
</dbReference>
<feature type="domain" description="BRCT" evidence="1">
    <location>
        <begin position="235"/>
        <end position="326"/>
    </location>
</feature>
<evidence type="ECO:0000259" key="1">
    <source>
        <dbReference type="PROSITE" id="PS50172"/>
    </source>
</evidence>
<dbReference type="GO" id="GO:0003676">
    <property type="term" value="F:nucleic acid binding"/>
    <property type="evidence" value="ECO:0007669"/>
    <property type="project" value="InterPro"/>
</dbReference>
<dbReference type="Gene3D" id="3.40.50.10190">
    <property type="entry name" value="BRCT domain"/>
    <property type="match status" value="1"/>
</dbReference>
<dbReference type="Pfam" id="PF00533">
    <property type="entry name" value="BRCT"/>
    <property type="match status" value="1"/>
</dbReference>
<dbReference type="InterPro" id="IPR012337">
    <property type="entry name" value="RNaseH-like_sf"/>
</dbReference>
<evidence type="ECO:0000313" key="3">
    <source>
        <dbReference type="Proteomes" id="UP000250462"/>
    </source>
</evidence>
<comment type="caution">
    <text evidence="2">The sequence shown here is derived from an EMBL/GenBank/DDBJ whole genome shotgun (WGS) entry which is preliminary data.</text>
</comment>
<dbReference type="Proteomes" id="UP000250462">
    <property type="component" value="Unassembled WGS sequence"/>
</dbReference>
<accession>A0A329QSS0</accession>
<dbReference type="PANTHER" id="PTHR30231:SF42">
    <property type="entry name" value="EXONUCLEASE"/>
    <property type="match status" value="1"/>
</dbReference>
<sequence>MSSMLTGQPSTPDPQLVDALTKGTFAAVDFETATYARASACSLAVVTVDDGQITSEQSWFIRPPDNRYYSFNTALHGIGPANTESSPPFDQVFPEAYEHIAGRPVIAHNAAFDIGVIRDEHVRIGASWPEMRIGCTLVLSRRAWRGLSSYALPSVAHFLGLDNFAHHDAAADARTCAHIARYLIAVTEAPDLDEVARTLGVNLGMLDPADYRSCHAKGYGTNGWGLLAPDPAEIDPDHPFAGAKVAFTGSLSSMTRQEAAQLLVNAGGEFTQGISRFTRYLVFGQQDFSKFVDGQKSAKTRRAEAIISNGHTLQIISEDDFLRMLG</sequence>
<reference evidence="2 3" key="1">
    <citation type="submission" date="2018-06" db="EMBL/GenBank/DDBJ databases">
        <title>Phytoactinopolyspora halophila sp. nov., a novel halophilic actinomycete isolated from a saline soil in China.</title>
        <authorList>
            <person name="Tang S.-K."/>
        </authorList>
    </citation>
    <scope>NUCLEOTIDE SEQUENCE [LARGE SCALE GENOMIC DNA]</scope>
    <source>
        <strain evidence="2 3">YIM 96934</strain>
    </source>
</reference>
<dbReference type="GO" id="GO:0008408">
    <property type="term" value="F:3'-5' exonuclease activity"/>
    <property type="evidence" value="ECO:0007669"/>
    <property type="project" value="TreeGrafter"/>
</dbReference>
<gene>
    <name evidence="2" type="ORF">DPM12_09250</name>
</gene>
<dbReference type="GO" id="GO:0005829">
    <property type="term" value="C:cytosol"/>
    <property type="evidence" value="ECO:0007669"/>
    <property type="project" value="TreeGrafter"/>
</dbReference>
<dbReference type="SMART" id="SM00479">
    <property type="entry name" value="EXOIII"/>
    <property type="match status" value="1"/>
</dbReference>
<dbReference type="PROSITE" id="PS50172">
    <property type="entry name" value="BRCT"/>
    <property type="match status" value="1"/>
</dbReference>
<dbReference type="InterPro" id="IPR013520">
    <property type="entry name" value="Ribonucl_H"/>
</dbReference>
<dbReference type="CDD" id="cd17748">
    <property type="entry name" value="BRCT_DNA_ligase_like"/>
    <property type="match status" value="1"/>
</dbReference>
<dbReference type="InterPro" id="IPR036397">
    <property type="entry name" value="RNaseH_sf"/>
</dbReference>
<dbReference type="InterPro" id="IPR036420">
    <property type="entry name" value="BRCT_dom_sf"/>
</dbReference>
<dbReference type="RefSeq" id="WP_112258027.1">
    <property type="nucleotide sequence ID" value="NZ_QMIG01000006.1"/>
</dbReference>
<dbReference type="Pfam" id="PF00929">
    <property type="entry name" value="RNase_T"/>
    <property type="match status" value="1"/>
</dbReference>